<evidence type="ECO:0000256" key="1">
    <source>
        <dbReference type="ARBA" id="ARBA00022448"/>
    </source>
</evidence>
<dbReference type="AlphaFoldDB" id="A0A7J3ZIG1"/>
<dbReference type="InterPro" id="IPR003439">
    <property type="entry name" value="ABC_transporter-like_ATP-bd"/>
</dbReference>
<protein>
    <submittedName>
        <fullName evidence="5">ATP-binding cassette domain-containing protein</fullName>
    </submittedName>
</protein>
<dbReference type="GO" id="GO:0016887">
    <property type="term" value="F:ATP hydrolysis activity"/>
    <property type="evidence" value="ECO:0007669"/>
    <property type="project" value="InterPro"/>
</dbReference>
<dbReference type="Pfam" id="PF00005">
    <property type="entry name" value="ABC_tran"/>
    <property type="match status" value="1"/>
</dbReference>
<dbReference type="EMBL" id="DRZC01000010">
    <property type="protein sequence ID" value="HHQ79931.1"/>
    <property type="molecule type" value="Genomic_DNA"/>
</dbReference>
<evidence type="ECO:0000313" key="5">
    <source>
        <dbReference type="EMBL" id="HHQ79931.1"/>
    </source>
</evidence>
<gene>
    <name evidence="5" type="ORF">ENM78_00480</name>
</gene>
<dbReference type="InterPro" id="IPR027417">
    <property type="entry name" value="P-loop_NTPase"/>
</dbReference>
<dbReference type="InterPro" id="IPR050166">
    <property type="entry name" value="ABC_transporter_ATP-bind"/>
</dbReference>
<dbReference type="GO" id="GO:0005524">
    <property type="term" value="F:ATP binding"/>
    <property type="evidence" value="ECO:0007669"/>
    <property type="project" value="UniProtKB-KW"/>
</dbReference>
<keyword evidence="2" id="KW-0547">Nucleotide-binding</keyword>
<evidence type="ECO:0000256" key="3">
    <source>
        <dbReference type="ARBA" id="ARBA00022840"/>
    </source>
</evidence>
<sequence length="230" mass="25040">MIRVNGVTKRFGEEPVLDGIGLVVNKEEVVGIVGPNGCGKTTLLRIVAGVERPDSGTVEVGGRLGLVPQDDVLLPWATLASNIGLGLKFRGVRGEELKRRVLEVARLLGIEEHLHKYPRQVSGGTARKASIARALVLGPDVLLLDEPYTGLDAFSISSLQATLKRLNRERGITMLVVSHQLDELTSIADRIYVLSHKPSRVKAVIDLKSVSEGERLNAIYNALVSERWGR</sequence>
<dbReference type="PANTHER" id="PTHR42788:SF13">
    <property type="entry name" value="ALIPHATIC SULFONATES IMPORT ATP-BINDING PROTEIN SSUB"/>
    <property type="match status" value="1"/>
</dbReference>
<dbReference type="PANTHER" id="PTHR42788">
    <property type="entry name" value="TAURINE IMPORT ATP-BINDING PROTEIN-RELATED"/>
    <property type="match status" value="1"/>
</dbReference>
<organism evidence="5">
    <name type="scientific">Fervidicoccus fontis</name>
    <dbReference type="NCBI Taxonomy" id="683846"/>
    <lineage>
        <taxon>Archaea</taxon>
        <taxon>Thermoproteota</taxon>
        <taxon>Thermoprotei</taxon>
        <taxon>Fervidicoccales</taxon>
        <taxon>Fervidicoccaceae</taxon>
        <taxon>Fervidicoccus</taxon>
    </lineage>
</organism>
<keyword evidence="3 5" id="KW-0067">ATP-binding</keyword>
<proteinExistence type="predicted"/>
<name>A0A7J3ZIG1_9CREN</name>
<evidence type="ECO:0000259" key="4">
    <source>
        <dbReference type="PROSITE" id="PS50893"/>
    </source>
</evidence>
<feature type="domain" description="ABC transporter" evidence="4">
    <location>
        <begin position="2"/>
        <end position="221"/>
    </location>
</feature>
<dbReference type="PROSITE" id="PS50893">
    <property type="entry name" value="ABC_TRANSPORTER_2"/>
    <property type="match status" value="1"/>
</dbReference>
<keyword evidence="1" id="KW-0813">Transport</keyword>
<dbReference type="InterPro" id="IPR003593">
    <property type="entry name" value="AAA+_ATPase"/>
</dbReference>
<comment type="caution">
    <text evidence="5">The sequence shown here is derived from an EMBL/GenBank/DDBJ whole genome shotgun (WGS) entry which is preliminary data.</text>
</comment>
<dbReference type="Gene3D" id="3.40.50.300">
    <property type="entry name" value="P-loop containing nucleotide triphosphate hydrolases"/>
    <property type="match status" value="1"/>
</dbReference>
<reference evidence="5" key="1">
    <citation type="journal article" date="2020" name="mSystems">
        <title>Genome- and Community-Level Interaction Insights into Carbon Utilization and Element Cycling Functions of Hydrothermarchaeota in Hydrothermal Sediment.</title>
        <authorList>
            <person name="Zhou Z."/>
            <person name="Liu Y."/>
            <person name="Xu W."/>
            <person name="Pan J."/>
            <person name="Luo Z.H."/>
            <person name="Li M."/>
        </authorList>
    </citation>
    <scope>NUCLEOTIDE SEQUENCE [LARGE SCALE GENOMIC DNA]</scope>
    <source>
        <strain evidence="5">SpSt-1116</strain>
    </source>
</reference>
<dbReference type="SUPFAM" id="SSF52540">
    <property type="entry name" value="P-loop containing nucleoside triphosphate hydrolases"/>
    <property type="match status" value="1"/>
</dbReference>
<dbReference type="SMART" id="SM00382">
    <property type="entry name" value="AAA"/>
    <property type="match status" value="1"/>
</dbReference>
<accession>A0A7J3ZIG1</accession>
<evidence type="ECO:0000256" key="2">
    <source>
        <dbReference type="ARBA" id="ARBA00022741"/>
    </source>
</evidence>